<comment type="caution">
    <text evidence="1">The sequence shown here is derived from an EMBL/GenBank/DDBJ whole genome shotgun (WGS) entry which is preliminary data.</text>
</comment>
<sequence>MGLMGQVFGAAGGVRALGGVVREVSDALQPNATRRMELGHDAYLKALEMHGAEFEHVRPGFFDRFVNGLNRLPRPALALGTMALFVYSMAEPEGFALRMQGLGHVPEPLWWLLGAIVSFYFGAREAHYLRLRRVQHDAPVPAPPAAPTTAPADMGDAARDNAALAEWLRQR</sequence>
<keyword evidence="2" id="KW-1185">Reference proteome</keyword>
<dbReference type="Pfam" id="PF11351">
    <property type="entry name" value="GTA_holin_3TM"/>
    <property type="match status" value="1"/>
</dbReference>
<reference evidence="2" key="1">
    <citation type="journal article" date="2019" name="Int. J. Syst. Evol. Microbiol.">
        <title>The Global Catalogue of Microorganisms (GCM) 10K type strain sequencing project: providing services to taxonomists for standard genome sequencing and annotation.</title>
        <authorList>
            <consortium name="The Broad Institute Genomics Platform"/>
            <consortium name="The Broad Institute Genome Sequencing Center for Infectious Disease"/>
            <person name="Wu L."/>
            <person name="Ma J."/>
        </authorList>
    </citation>
    <scope>NUCLEOTIDE SEQUENCE [LARGE SCALE GENOMIC DNA]</scope>
    <source>
        <strain evidence="2">CGMCC 1.12750</strain>
    </source>
</reference>
<proteinExistence type="predicted"/>
<accession>A0ABW2UFN5</accession>
<dbReference type="EMBL" id="JBHTFQ010000002">
    <property type="protein sequence ID" value="MFC7703494.1"/>
    <property type="molecule type" value="Genomic_DNA"/>
</dbReference>
<name>A0ABW2UFN5_9RHOB</name>
<dbReference type="Proteomes" id="UP001596516">
    <property type="component" value="Unassembled WGS sequence"/>
</dbReference>
<evidence type="ECO:0000313" key="2">
    <source>
        <dbReference type="Proteomes" id="UP001596516"/>
    </source>
</evidence>
<dbReference type="InterPro" id="IPR021497">
    <property type="entry name" value="GTA_holin_3TM"/>
</dbReference>
<dbReference type="RefSeq" id="WP_377399888.1">
    <property type="nucleotide sequence ID" value="NZ_JBHTFQ010000002.1"/>
</dbReference>
<organism evidence="1 2">
    <name type="scientific">Plastorhodobacter daqingensis</name>
    <dbReference type="NCBI Taxonomy" id="1387281"/>
    <lineage>
        <taxon>Bacteria</taxon>
        <taxon>Pseudomonadati</taxon>
        <taxon>Pseudomonadota</taxon>
        <taxon>Alphaproteobacteria</taxon>
        <taxon>Rhodobacterales</taxon>
        <taxon>Paracoccaceae</taxon>
        <taxon>Plastorhodobacter</taxon>
    </lineage>
</organism>
<protein>
    <submittedName>
        <fullName evidence="1">Holin family protein</fullName>
    </submittedName>
</protein>
<gene>
    <name evidence="1" type="ORF">ACFQXB_04720</name>
</gene>
<evidence type="ECO:0000313" key="1">
    <source>
        <dbReference type="EMBL" id="MFC7703494.1"/>
    </source>
</evidence>